<proteinExistence type="predicted"/>
<evidence type="ECO:0000259" key="2">
    <source>
        <dbReference type="Pfam" id="PF01558"/>
    </source>
</evidence>
<dbReference type="Pfam" id="PF01558">
    <property type="entry name" value="POR"/>
    <property type="match status" value="1"/>
</dbReference>
<dbReference type="InterPro" id="IPR019752">
    <property type="entry name" value="Pyrv/ketoisovalerate_OxRed_cat"/>
</dbReference>
<dbReference type="AlphaFoldDB" id="X0UW86"/>
<evidence type="ECO:0000313" key="3">
    <source>
        <dbReference type="EMBL" id="GAG10109.1"/>
    </source>
</evidence>
<name>X0UW86_9ZZZZ</name>
<protein>
    <recommendedName>
        <fullName evidence="2">Pyruvate/ketoisovalerate oxidoreductase catalytic domain-containing protein</fullName>
    </recommendedName>
</protein>
<dbReference type="PANTHER" id="PTHR42730:SF1">
    <property type="entry name" value="2-OXOGLUTARATE SYNTHASE SUBUNIT KORC"/>
    <property type="match status" value="1"/>
</dbReference>
<dbReference type="InterPro" id="IPR002869">
    <property type="entry name" value="Pyrv_flavodox_OxRed_cen"/>
</dbReference>
<feature type="domain" description="Pyruvate/ketoisovalerate oxidoreductase catalytic" evidence="2">
    <location>
        <begin position="18"/>
        <end position="141"/>
    </location>
</feature>
<sequence length="142" mass="15491">MAKDDFTIRIGGDTAIGGVISTGENFTTAAARTGFRTFTFRTYPSEIKGGHAWFQVRISSRPVYSLGDGCDILITFDQQAYQLHHGDLNEGGVLIYDSDLVQPAPDGDIVRYGIPFQKIARQELGFVRGTNVLILGVMAGLF</sequence>
<keyword evidence="1" id="KW-0560">Oxidoreductase</keyword>
<comment type="caution">
    <text evidence="3">The sequence shown here is derived from an EMBL/GenBank/DDBJ whole genome shotgun (WGS) entry which is preliminary data.</text>
</comment>
<gene>
    <name evidence="3" type="ORF">S01H1_42862</name>
</gene>
<feature type="non-terminal residue" evidence="3">
    <location>
        <position position="142"/>
    </location>
</feature>
<dbReference type="PANTHER" id="PTHR42730">
    <property type="entry name" value="2-OXOGLUTARATE SYNTHASE SUBUNIT KORC"/>
    <property type="match status" value="1"/>
</dbReference>
<organism evidence="3">
    <name type="scientific">marine sediment metagenome</name>
    <dbReference type="NCBI Taxonomy" id="412755"/>
    <lineage>
        <taxon>unclassified sequences</taxon>
        <taxon>metagenomes</taxon>
        <taxon>ecological metagenomes</taxon>
    </lineage>
</organism>
<dbReference type="SUPFAM" id="SSF53323">
    <property type="entry name" value="Pyruvate-ferredoxin oxidoreductase, PFOR, domain III"/>
    <property type="match status" value="1"/>
</dbReference>
<dbReference type="GO" id="GO:0016903">
    <property type="term" value="F:oxidoreductase activity, acting on the aldehyde or oxo group of donors"/>
    <property type="evidence" value="ECO:0007669"/>
    <property type="project" value="InterPro"/>
</dbReference>
<dbReference type="InterPro" id="IPR052554">
    <property type="entry name" value="2-oxoglutarate_synth_KorC"/>
</dbReference>
<dbReference type="Gene3D" id="3.40.920.10">
    <property type="entry name" value="Pyruvate-ferredoxin oxidoreductase, PFOR, domain III"/>
    <property type="match status" value="1"/>
</dbReference>
<accession>X0UW86</accession>
<reference evidence="3" key="1">
    <citation type="journal article" date="2014" name="Front. Microbiol.">
        <title>High frequency of phylogenetically diverse reductive dehalogenase-homologous genes in deep subseafloor sedimentary metagenomes.</title>
        <authorList>
            <person name="Kawai M."/>
            <person name="Futagami T."/>
            <person name="Toyoda A."/>
            <person name="Takaki Y."/>
            <person name="Nishi S."/>
            <person name="Hori S."/>
            <person name="Arai W."/>
            <person name="Tsubouchi T."/>
            <person name="Morono Y."/>
            <person name="Uchiyama I."/>
            <person name="Ito T."/>
            <person name="Fujiyama A."/>
            <person name="Inagaki F."/>
            <person name="Takami H."/>
        </authorList>
    </citation>
    <scope>NUCLEOTIDE SEQUENCE</scope>
    <source>
        <strain evidence="3">Expedition CK06-06</strain>
    </source>
</reference>
<dbReference type="EMBL" id="BARS01027274">
    <property type="protein sequence ID" value="GAG10109.1"/>
    <property type="molecule type" value="Genomic_DNA"/>
</dbReference>
<evidence type="ECO:0000256" key="1">
    <source>
        <dbReference type="ARBA" id="ARBA00023002"/>
    </source>
</evidence>